<dbReference type="PROSITE" id="PS50966">
    <property type="entry name" value="ZF_SWIM"/>
    <property type="match status" value="1"/>
</dbReference>
<reference evidence="4 5" key="1">
    <citation type="journal article" date="2019" name="Int. J. Syst. Evol. Microbiol.">
        <title>The Global Catalogue of Microorganisms (GCM) 10K type strain sequencing project: providing services to taxonomists for standard genome sequencing and annotation.</title>
        <authorList>
            <consortium name="The Broad Institute Genomics Platform"/>
            <consortium name="The Broad Institute Genome Sequencing Center for Infectious Disease"/>
            <person name="Wu L."/>
            <person name="Ma J."/>
        </authorList>
    </citation>
    <scope>NUCLEOTIDE SEQUENCE [LARGE SCALE GENOMIC DNA]</scope>
    <source>
        <strain evidence="4 5">JCM 11896</strain>
    </source>
</reference>
<keyword evidence="1" id="KW-0862">Zinc</keyword>
<gene>
    <name evidence="4" type="ORF">GCM10009613_46620</name>
</gene>
<dbReference type="RefSeq" id="WP_344026046.1">
    <property type="nucleotide sequence ID" value="NZ_BAAAJK010000033.1"/>
</dbReference>
<comment type="caution">
    <text evidence="4">The sequence shown here is derived from an EMBL/GenBank/DDBJ whole genome shotgun (WGS) entry which is preliminary data.</text>
</comment>
<accession>A0ABN1Y2I8</accession>
<feature type="region of interest" description="Disordered" evidence="2">
    <location>
        <begin position="231"/>
        <end position="258"/>
    </location>
</feature>
<organism evidence="4 5">
    <name type="scientific">Pseudonocardia kongjuensis</name>
    <dbReference type="NCBI Taxonomy" id="102227"/>
    <lineage>
        <taxon>Bacteria</taxon>
        <taxon>Bacillati</taxon>
        <taxon>Actinomycetota</taxon>
        <taxon>Actinomycetes</taxon>
        <taxon>Pseudonocardiales</taxon>
        <taxon>Pseudonocardiaceae</taxon>
        <taxon>Pseudonocardia</taxon>
    </lineage>
</organism>
<keyword evidence="1" id="KW-0479">Metal-binding</keyword>
<evidence type="ECO:0000259" key="3">
    <source>
        <dbReference type="PROSITE" id="PS50966"/>
    </source>
</evidence>
<dbReference type="PANTHER" id="PTHR38133">
    <property type="entry name" value="SLR1429 PROTEIN"/>
    <property type="match status" value="1"/>
</dbReference>
<evidence type="ECO:0000256" key="1">
    <source>
        <dbReference type="PROSITE-ProRule" id="PRU00325"/>
    </source>
</evidence>
<evidence type="ECO:0000313" key="5">
    <source>
        <dbReference type="Proteomes" id="UP001501414"/>
    </source>
</evidence>
<dbReference type="Proteomes" id="UP001501414">
    <property type="component" value="Unassembled WGS sequence"/>
</dbReference>
<sequence>MSDRPFWAQEDYPGGRPIRVEGGIRIHAPKGPVARTWWSGRFLSVLEQLGVGGRLSRGRTYARSGQVVSFEVDAGAAVALVQGTRPQPYRVRIGLRVWDKPEWRRVEEALAADAWYAAALLAGTVPTEIEELLGGLGMSLFPAAGNDLSQDCSCPDPMVPCKHLAAVFYLLAERCDTDPFTLLELRGRDRATLLGRLREERDRAAGTAGAAAPVALADRLADFWSAPAAAAVPPRPPQTEPGAVLAQVPDPGLRAGGEPLTEALRPVYEVLADPDPGAGEPGNV</sequence>
<proteinExistence type="predicted"/>
<dbReference type="InterPro" id="IPR007527">
    <property type="entry name" value="Znf_SWIM"/>
</dbReference>
<keyword evidence="1" id="KW-0863">Zinc-finger</keyword>
<dbReference type="Pfam" id="PF04434">
    <property type="entry name" value="SWIM"/>
    <property type="match status" value="1"/>
</dbReference>
<evidence type="ECO:0000256" key="2">
    <source>
        <dbReference type="SAM" id="MobiDB-lite"/>
    </source>
</evidence>
<protein>
    <submittedName>
        <fullName evidence="4">SWIM zinc finger family protein</fullName>
    </submittedName>
</protein>
<keyword evidence="5" id="KW-1185">Reference proteome</keyword>
<feature type="domain" description="SWIM-type" evidence="3">
    <location>
        <begin position="137"/>
        <end position="172"/>
    </location>
</feature>
<name>A0ABN1Y2I8_9PSEU</name>
<dbReference type="PANTHER" id="PTHR38133:SF1">
    <property type="entry name" value="SLR1429 PROTEIN"/>
    <property type="match status" value="1"/>
</dbReference>
<dbReference type="EMBL" id="BAAAJK010000033">
    <property type="protein sequence ID" value="GAA1396044.1"/>
    <property type="molecule type" value="Genomic_DNA"/>
</dbReference>
<evidence type="ECO:0000313" key="4">
    <source>
        <dbReference type="EMBL" id="GAA1396044.1"/>
    </source>
</evidence>